<sequence>MNLRKWFTNFFTSANKQNIDFWDGATSIINIKARFISLQQGYIEMHALKHLKKEQDVIKLENVQGYYSFNGHNSWATTSTYTGNLKIEHLKDNKYDCTWEMGIGNQTQKGNGFLFEDLLCINFTYKDKDSLFKGITIYKFINQTEAKGFWIEEGIYEVGFEEISLKNKGFI</sequence>
<dbReference type="KEGG" id="fll:EI427_12315"/>
<evidence type="ECO:0000313" key="2">
    <source>
        <dbReference type="Proteomes" id="UP000267268"/>
    </source>
</evidence>
<protein>
    <submittedName>
        <fullName evidence="1">Uncharacterized protein</fullName>
    </submittedName>
</protein>
<proteinExistence type="predicted"/>
<reference evidence="1 2" key="1">
    <citation type="submission" date="2018-12" db="EMBL/GenBank/DDBJ databases">
        <title>Flammeovirga pectinis sp. nov., isolated from the gut of the Korean scallop, Patinopecten yessoensis.</title>
        <authorList>
            <person name="Bae J.-W."/>
            <person name="Jeong Y.-S."/>
            <person name="Kang W."/>
        </authorList>
    </citation>
    <scope>NUCLEOTIDE SEQUENCE [LARGE SCALE GENOMIC DNA]</scope>
    <source>
        <strain evidence="1 2">L12M1</strain>
    </source>
</reference>
<accession>A0A3Q9FMB6</accession>
<dbReference type="RefSeq" id="WP_126615055.1">
    <property type="nucleotide sequence ID" value="NZ_CP034562.1"/>
</dbReference>
<dbReference type="Proteomes" id="UP000267268">
    <property type="component" value="Chromosome 1"/>
</dbReference>
<dbReference type="AlphaFoldDB" id="A0A3Q9FMB6"/>
<gene>
    <name evidence="1" type="ORF">EI427_12315</name>
</gene>
<keyword evidence="2" id="KW-1185">Reference proteome</keyword>
<dbReference type="EMBL" id="CP034562">
    <property type="protein sequence ID" value="AZQ62996.1"/>
    <property type="molecule type" value="Genomic_DNA"/>
</dbReference>
<dbReference type="OrthoDB" id="978793at2"/>
<name>A0A3Q9FMB6_9BACT</name>
<evidence type="ECO:0000313" key="1">
    <source>
        <dbReference type="EMBL" id="AZQ62996.1"/>
    </source>
</evidence>
<organism evidence="1 2">
    <name type="scientific">Flammeovirga pectinis</name>
    <dbReference type="NCBI Taxonomy" id="2494373"/>
    <lineage>
        <taxon>Bacteria</taxon>
        <taxon>Pseudomonadati</taxon>
        <taxon>Bacteroidota</taxon>
        <taxon>Cytophagia</taxon>
        <taxon>Cytophagales</taxon>
        <taxon>Flammeovirgaceae</taxon>
        <taxon>Flammeovirga</taxon>
    </lineage>
</organism>